<evidence type="ECO:0000313" key="4">
    <source>
        <dbReference type="Proteomes" id="UP000473574"/>
    </source>
</evidence>
<sequence length="297" mass="33839">MIKINTLRGNRLYFLQIIVAMLMVLGLSGEFRLLEEAKAMTNISFGTGATNGAAVTTVGSKPDVNEANIKSNSDRIKGNSTEIENLKKTNDSQLQTFIGILFGAAIISRIADYVISERSQETALKQLRWDFEQEILPELVKESVKEGIQKIEDEYRLIEQEILFMQYELIDLSLSQFEFEKASHLQSENFNESTVIDDRKIFRQVEYNVRAIQILHRMKEHAEGQVDITKDIGTRIAYSLSGILFLLQTLKNPRSSELYNLLSDIEQLVSDDNKDVSYNRVIDKIINLINDRLPAKA</sequence>
<feature type="coiled-coil region" evidence="1">
    <location>
        <begin position="141"/>
        <end position="168"/>
    </location>
</feature>
<name>A0A6M0S574_9CYAN</name>
<organism evidence="3 4">
    <name type="scientific">Adonisia turfae CCMR0082</name>
    <dbReference type="NCBI Taxonomy" id="2304604"/>
    <lineage>
        <taxon>Bacteria</taxon>
        <taxon>Bacillati</taxon>
        <taxon>Cyanobacteriota</taxon>
        <taxon>Adonisia</taxon>
        <taxon>Adonisia turfae</taxon>
    </lineage>
</organism>
<evidence type="ECO:0000256" key="2">
    <source>
        <dbReference type="SAM" id="Phobius"/>
    </source>
</evidence>
<comment type="caution">
    <text evidence="3">The sequence shown here is derived from an EMBL/GenBank/DDBJ whole genome shotgun (WGS) entry which is preliminary data.</text>
</comment>
<proteinExistence type="predicted"/>
<evidence type="ECO:0000256" key="1">
    <source>
        <dbReference type="SAM" id="Coils"/>
    </source>
</evidence>
<keyword evidence="2" id="KW-0812">Transmembrane</keyword>
<dbReference type="EMBL" id="QZCE01000002">
    <property type="protein sequence ID" value="NEZ63111.1"/>
    <property type="molecule type" value="Genomic_DNA"/>
</dbReference>
<reference evidence="3 4" key="1">
    <citation type="journal article" date="2020" name="Microb. Ecol.">
        <title>Ecogenomics of the Marine Benthic Filamentous Cyanobacterium Adonisia.</title>
        <authorList>
            <person name="Walter J.M."/>
            <person name="Coutinho F.H."/>
            <person name="Leomil L."/>
            <person name="Hargreaves P.I."/>
            <person name="Campeao M.E."/>
            <person name="Vieira V.V."/>
            <person name="Silva B.S."/>
            <person name="Fistarol G.O."/>
            <person name="Salomon P.S."/>
            <person name="Sawabe T."/>
            <person name="Mino S."/>
            <person name="Hosokawa M."/>
            <person name="Miyashita H."/>
            <person name="Maruyama F."/>
            <person name="van Verk M.C."/>
            <person name="Dutilh B.E."/>
            <person name="Thompson C.C."/>
            <person name="Thompson F.L."/>
        </authorList>
    </citation>
    <scope>NUCLEOTIDE SEQUENCE [LARGE SCALE GENOMIC DNA]</scope>
    <source>
        <strain evidence="3 4">CCMR0082</strain>
    </source>
</reference>
<keyword evidence="2" id="KW-1133">Transmembrane helix</keyword>
<evidence type="ECO:0000313" key="3">
    <source>
        <dbReference type="EMBL" id="NEZ63111.1"/>
    </source>
</evidence>
<gene>
    <name evidence="3" type="ORF">D0962_10010</name>
</gene>
<keyword evidence="1" id="KW-0175">Coiled coil</keyword>
<protein>
    <submittedName>
        <fullName evidence="3">Uncharacterized protein</fullName>
    </submittedName>
</protein>
<dbReference type="AlphaFoldDB" id="A0A6M0S574"/>
<dbReference type="Proteomes" id="UP000473574">
    <property type="component" value="Unassembled WGS sequence"/>
</dbReference>
<accession>A0A6M0S574</accession>
<feature type="transmembrane region" description="Helical" evidence="2">
    <location>
        <begin position="12"/>
        <end position="31"/>
    </location>
</feature>
<keyword evidence="2" id="KW-0472">Membrane</keyword>
<dbReference type="RefSeq" id="WP_163662237.1">
    <property type="nucleotide sequence ID" value="NZ_QZCE01000002.1"/>
</dbReference>